<reference evidence="2 3" key="1">
    <citation type="journal article" date="2018" name="New Phytol.">
        <title>Phylogenomics of Endogonaceae and evolution of mycorrhizas within Mucoromycota.</title>
        <authorList>
            <person name="Chang Y."/>
            <person name="Desiro A."/>
            <person name="Na H."/>
            <person name="Sandor L."/>
            <person name="Lipzen A."/>
            <person name="Clum A."/>
            <person name="Barry K."/>
            <person name="Grigoriev I.V."/>
            <person name="Martin F.M."/>
            <person name="Stajich J.E."/>
            <person name="Smith M.E."/>
            <person name="Bonito G."/>
            <person name="Spatafora J.W."/>
        </authorList>
    </citation>
    <scope>NUCLEOTIDE SEQUENCE [LARGE SCALE GENOMIC DNA]</scope>
    <source>
        <strain evidence="2 3">GMNB39</strain>
    </source>
</reference>
<organism evidence="2 3">
    <name type="scientific">Jimgerdemannia flammicorona</name>
    <dbReference type="NCBI Taxonomy" id="994334"/>
    <lineage>
        <taxon>Eukaryota</taxon>
        <taxon>Fungi</taxon>
        <taxon>Fungi incertae sedis</taxon>
        <taxon>Mucoromycota</taxon>
        <taxon>Mucoromycotina</taxon>
        <taxon>Endogonomycetes</taxon>
        <taxon>Endogonales</taxon>
        <taxon>Endogonaceae</taxon>
        <taxon>Jimgerdemannia</taxon>
    </lineage>
</organism>
<sequence length="163" mass="18080">MTSKETGSMKKSSSAAPPQPASLMFSSFIPRPPRTRIVYHHLMPIDFDAAMHADHPIRDIVILFLISMFNAIRIAMFPIHPNEMLMPMSLRPTRPRARPPAPAVLLLVDHEPLVLQGGRGKKIQRRDHVHISKWVTRRCGCSCGGRGGHGGLMVVLLVVVVVV</sequence>
<dbReference type="EMBL" id="RBNI01005874">
    <property type="protein sequence ID" value="RUP46424.1"/>
    <property type="molecule type" value="Genomic_DNA"/>
</dbReference>
<evidence type="ECO:0000256" key="1">
    <source>
        <dbReference type="SAM" id="Phobius"/>
    </source>
</evidence>
<name>A0A433D6H6_9FUNG</name>
<comment type="caution">
    <text evidence="2">The sequence shown here is derived from an EMBL/GenBank/DDBJ whole genome shotgun (WGS) entry which is preliminary data.</text>
</comment>
<keyword evidence="1" id="KW-0812">Transmembrane</keyword>
<proteinExistence type="predicted"/>
<accession>A0A433D6H6</accession>
<dbReference type="Proteomes" id="UP000268093">
    <property type="component" value="Unassembled WGS sequence"/>
</dbReference>
<evidence type="ECO:0000313" key="2">
    <source>
        <dbReference type="EMBL" id="RUP46424.1"/>
    </source>
</evidence>
<keyword evidence="1" id="KW-0472">Membrane</keyword>
<evidence type="ECO:0000313" key="3">
    <source>
        <dbReference type="Proteomes" id="UP000268093"/>
    </source>
</evidence>
<gene>
    <name evidence="2" type="ORF">BC936DRAFT_146981</name>
</gene>
<keyword evidence="1" id="KW-1133">Transmembrane helix</keyword>
<protein>
    <submittedName>
        <fullName evidence="2">Uncharacterized protein</fullName>
    </submittedName>
</protein>
<feature type="transmembrane region" description="Helical" evidence="1">
    <location>
        <begin position="60"/>
        <end position="79"/>
    </location>
</feature>
<dbReference type="AlphaFoldDB" id="A0A433D6H6"/>
<keyword evidence="3" id="KW-1185">Reference proteome</keyword>